<feature type="transmembrane region" description="Helical" evidence="9">
    <location>
        <begin position="222"/>
        <end position="242"/>
    </location>
</feature>
<dbReference type="Proteomes" id="UP000032515">
    <property type="component" value="Unassembled WGS sequence"/>
</dbReference>
<sequence length="292" mass="30210">MSLLMLPQLLVAGVVSGAIYALVGLGLVVVFKATRVINFAHGSAILLGAYVCVTGVNRFGLSYPVAGLLGILAVTAVGLMVSELAYRRLLTAPHMIQVLATLAVANIINGAATIIWGAGSYYFPPSERLRPVFSTPVVITGQQLLIVAGAVVVMVLLAAFFRWTRWGKAMRALSQNEMGANLCGIRTSMVFAIAVTMGTALGAIAGILYAPLTLVDPGFGWLLIKGFAAAALGGLTSLPGAVIGGTILGICESLWIAVLPALWAPSLSYLIVIAVLLVKPTGLLGTPAAQKL</sequence>
<evidence type="ECO:0000256" key="9">
    <source>
        <dbReference type="SAM" id="Phobius"/>
    </source>
</evidence>
<feature type="transmembrane region" description="Helical" evidence="9">
    <location>
        <begin position="254"/>
        <end position="278"/>
    </location>
</feature>
<evidence type="ECO:0000256" key="3">
    <source>
        <dbReference type="ARBA" id="ARBA00022475"/>
    </source>
</evidence>
<keyword evidence="3" id="KW-1003">Cell membrane</keyword>
<dbReference type="PATRIC" id="fig|1076.23.peg.5440"/>
<evidence type="ECO:0000256" key="1">
    <source>
        <dbReference type="ARBA" id="ARBA00004651"/>
    </source>
</evidence>
<comment type="subcellular location">
    <subcellularLocation>
        <location evidence="1">Cell membrane</location>
        <topology evidence="1">Multi-pass membrane protein</topology>
    </subcellularLocation>
</comment>
<evidence type="ECO:0000256" key="7">
    <source>
        <dbReference type="ARBA" id="ARBA00023136"/>
    </source>
</evidence>
<dbReference type="InterPro" id="IPR001851">
    <property type="entry name" value="ABC_transp_permease"/>
</dbReference>
<keyword evidence="6 9" id="KW-1133">Transmembrane helix</keyword>
<dbReference type="CDD" id="cd06582">
    <property type="entry name" value="TM_PBP1_LivH_like"/>
    <property type="match status" value="1"/>
</dbReference>
<feature type="transmembrane region" description="Helical" evidence="9">
    <location>
        <begin position="143"/>
        <end position="163"/>
    </location>
</feature>
<protein>
    <recommendedName>
        <fullName evidence="12">Branched-chain amino acid ABC transporter permease</fullName>
    </recommendedName>
</protein>
<dbReference type="GO" id="GO:0022857">
    <property type="term" value="F:transmembrane transporter activity"/>
    <property type="evidence" value="ECO:0007669"/>
    <property type="project" value="InterPro"/>
</dbReference>
<feature type="transmembrane region" description="Helical" evidence="9">
    <location>
        <begin position="38"/>
        <end position="59"/>
    </location>
</feature>
<dbReference type="RefSeq" id="WP_044405494.1">
    <property type="nucleotide sequence ID" value="NZ_JXXE01000049.1"/>
</dbReference>
<dbReference type="Pfam" id="PF02653">
    <property type="entry name" value="BPD_transp_2"/>
    <property type="match status" value="1"/>
</dbReference>
<feature type="transmembrane region" description="Helical" evidence="9">
    <location>
        <begin position="98"/>
        <end position="123"/>
    </location>
</feature>
<evidence type="ECO:0000256" key="6">
    <source>
        <dbReference type="ARBA" id="ARBA00022989"/>
    </source>
</evidence>
<evidence type="ECO:0000256" key="2">
    <source>
        <dbReference type="ARBA" id="ARBA00022448"/>
    </source>
</evidence>
<keyword evidence="5" id="KW-0029">Amino-acid transport</keyword>
<keyword evidence="2" id="KW-0813">Transport</keyword>
<comment type="similarity">
    <text evidence="8">Belongs to the binding-protein-dependent transport system permease family. LivHM subfamily.</text>
</comment>
<reference evidence="10 11" key="1">
    <citation type="submission" date="2014-11" db="EMBL/GenBank/DDBJ databases">
        <title>Genomics and ecophysiology of heterotrophic nitrogen fixing bacteria isolated from estuarine surface water.</title>
        <authorList>
            <person name="Bentzon-Tilia M."/>
            <person name="Severin I."/>
            <person name="Hansen L.H."/>
            <person name="Riemann L."/>
        </authorList>
    </citation>
    <scope>NUCLEOTIDE SEQUENCE [LARGE SCALE GENOMIC DNA]</scope>
    <source>
        <strain evidence="10 11">BAL398</strain>
    </source>
</reference>
<gene>
    <name evidence="10" type="ORF">OO17_02800</name>
</gene>
<name>A0A0D7F3U0_RHOPL</name>
<dbReference type="AlphaFoldDB" id="A0A0D7F3U0"/>
<accession>A0A0D7F3U0</accession>
<evidence type="ECO:0008006" key="12">
    <source>
        <dbReference type="Google" id="ProtNLM"/>
    </source>
</evidence>
<dbReference type="PANTHER" id="PTHR11795:SF445">
    <property type="entry name" value="AMINO ACID ABC TRANSPORTER PERMEASE PROTEIN"/>
    <property type="match status" value="1"/>
</dbReference>
<organism evidence="10 11">
    <name type="scientific">Rhodopseudomonas palustris</name>
    <dbReference type="NCBI Taxonomy" id="1076"/>
    <lineage>
        <taxon>Bacteria</taxon>
        <taxon>Pseudomonadati</taxon>
        <taxon>Pseudomonadota</taxon>
        <taxon>Alphaproteobacteria</taxon>
        <taxon>Hyphomicrobiales</taxon>
        <taxon>Nitrobacteraceae</taxon>
        <taxon>Rhodopseudomonas</taxon>
    </lineage>
</organism>
<dbReference type="OrthoDB" id="9779023at2"/>
<evidence type="ECO:0000256" key="5">
    <source>
        <dbReference type="ARBA" id="ARBA00022970"/>
    </source>
</evidence>
<feature type="transmembrane region" description="Helical" evidence="9">
    <location>
        <begin position="184"/>
        <end position="210"/>
    </location>
</feature>
<dbReference type="GO" id="GO:0006865">
    <property type="term" value="P:amino acid transport"/>
    <property type="evidence" value="ECO:0007669"/>
    <property type="project" value="UniProtKB-KW"/>
</dbReference>
<evidence type="ECO:0000313" key="11">
    <source>
        <dbReference type="Proteomes" id="UP000032515"/>
    </source>
</evidence>
<feature type="transmembrane region" description="Helical" evidence="9">
    <location>
        <begin position="6"/>
        <end position="31"/>
    </location>
</feature>
<proteinExistence type="inferred from homology"/>
<feature type="transmembrane region" description="Helical" evidence="9">
    <location>
        <begin position="65"/>
        <end position="86"/>
    </location>
</feature>
<evidence type="ECO:0000256" key="4">
    <source>
        <dbReference type="ARBA" id="ARBA00022692"/>
    </source>
</evidence>
<keyword evidence="4 9" id="KW-0812">Transmembrane</keyword>
<dbReference type="PANTHER" id="PTHR11795">
    <property type="entry name" value="BRANCHED-CHAIN AMINO ACID TRANSPORT SYSTEM PERMEASE PROTEIN LIVH"/>
    <property type="match status" value="1"/>
</dbReference>
<evidence type="ECO:0000256" key="8">
    <source>
        <dbReference type="ARBA" id="ARBA00037998"/>
    </source>
</evidence>
<dbReference type="EMBL" id="JXXE01000049">
    <property type="protein sequence ID" value="KIZ47719.1"/>
    <property type="molecule type" value="Genomic_DNA"/>
</dbReference>
<dbReference type="GO" id="GO:0005886">
    <property type="term" value="C:plasma membrane"/>
    <property type="evidence" value="ECO:0007669"/>
    <property type="project" value="UniProtKB-SubCell"/>
</dbReference>
<keyword evidence="7 9" id="KW-0472">Membrane</keyword>
<dbReference type="InterPro" id="IPR052157">
    <property type="entry name" value="BCAA_transport_permease"/>
</dbReference>
<comment type="caution">
    <text evidence="10">The sequence shown here is derived from an EMBL/GenBank/DDBJ whole genome shotgun (WGS) entry which is preliminary data.</text>
</comment>
<evidence type="ECO:0000313" key="10">
    <source>
        <dbReference type="EMBL" id="KIZ47719.1"/>
    </source>
</evidence>